<dbReference type="EMBL" id="CAKASE010000079">
    <property type="protein sequence ID" value="CAG9580070.1"/>
    <property type="molecule type" value="Genomic_DNA"/>
</dbReference>
<keyword evidence="2" id="KW-1185">Reference proteome</keyword>
<protein>
    <submittedName>
        <fullName evidence="1">(African queen) hypothetical protein</fullName>
    </submittedName>
</protein>
<proteinExistence type="predicted"/>
<evidence type="ECO:0000313" key="2">
    <source>
        <dbReference type="Proteomes" id="UP000789524"/>
    </source>
</evidence>
<sequence>MEPSVERAGSPQNLTSLRMVDYFIYAKDCSDSINGAEYYYSNNLKTLEQFKYDVERIKEQLFGQEPERQFKILYLQWSDICWEVNEDKVVLKNTSDNSGLSNEYISEKRDPGCIVRHLRKNYIINENDRIKLLHIITNGNISRERIDECLELNKDMDYETVVLHAYGEDSEKVDLSVAAPFFKSRCIVYYNNELCYTTDISKDFDYNKMNSDNFEVEMKQLISYIKLKFINKFKRDADVWREIEKLDNLRNRMVRELSDNTPKFPYFDRMEERERRILMRTFDMDKFESYIAMAYVMKTDVEKYVADMVDYINS</sequence>
<accession>A0A8J2R1F3</accession>
<reference evidence="1" key="1">
    <citation type="submission" date="2021-09" db="EMBL/GenBank/DDBJ databases">
        <authorList>
            <person name="Martin H S."/>
        </authorList>
    </citation>
    <scope>NUCLEOTIDE SEQUENCE</scope>
</reference>
<gene>
    <name evidence="1" type="ORF">DCHRY22_LOCUS13518</name>
</gene>
<dbReference type="OrthoDB" id="8120898at2759"/>
<evidence type="ECO:0000313" key="1">
    <source>
        <dbReference type="EMBL" id="CAG9580070.1"/>
    </source>
</evidence>
<organism evidence="1 2">
    <name type="scientific">Danaus chrysippus</name>
    <name type="common">African queen</name>
    <dbReference type="NCBI Taxonomy" id="151541"/>
    <lineage>
        <taxon>Eukaryota</taxon>
        <taxon>Metazoa</taxon>
        <taxon>Ecdysozoa</taxon>
        <taxon>Arthropoda</taxon>
        <taxon>Hexapoda</taxon>
        <taxon>Insecta</taxon>
        <taxon>Pterygota</taxon>
        <taxon>Neoptera</taxon>
        <taxon>Endopterygota</taxon>
        <taxon>Lepidoptera</taxon>
        <taxon>Glossata</taxon>
        <taxon>Ditrysia</taxon>
        <taxon>Papilionoidea</taxon>
        <taxon>Nymphalidae</taxon>
        <taxon>Danainae</taxon>
        <taxon>Danaini</taxon>
        <taxon>Danaina</taxon>
        <taxon>Danaus</taxon>
        <taxon>Anosia</taxon>
    </lineage>
</organism>
<dbReference type="AlphaFoldDB" id="A0A8J2R1F3"/>
<name>A0A8J2R1F3_9NEOP</name>
<dbReference type="Proteomes" id="UP000789524">
    <property type="component" value="Unassembled WGS sequence"/>
</dbReference>
<comment type="caution">
    <text evidence="1">The sequence shown here is derived from an EMBL/GenBank/DDBJ whole genome shotgun (WGS) entry which is preliminary data.</text>
</comment>